<name>A0A0B7N1H0_9FUNG</name>
<gene>
    <name evidence="4" type="primary">PARPA_02349.1 scaffold 4085</name>
</gene>
<evidence type="ECO:0000259" key="3">
    <source>
        <dbReference type="Pfam" id="PF02114"/>
    </source>
</evidence>
<dbReference type="STRING" id="35722.A0A0B7N1H0"/>
<evidence type="ECO:0000256" key="1">
    <source>
        <dbReference type="ARBA" id="ARBA00009686"/>
    </source>
</evidence>
<evidence type="ECO:0000313" key="4">
    <source>
        <dbReference type="EMBL" id="CEP08934.1"/>
    </source>
</evidence>
<dbReference type="PANTHER" id="PTHR46052:SF1">
    <property type="entry name" value="PHOSDUCIN-LIKE PROTEIN"/>
    <property type="match status" value="1"/>
</dbReference>
<feature type="region of interest" description="Disordered" evidence="2">
    <location>
        <begin position="1"/>
        <end position="60"/>
    </location>
</feature>
<sequence>MEDALWAQLQNASLEENDDRDRIEPESESDQEDHVDISVNSIPHEERQSGPNTGPKGVKADHDYHQQIQLGLKHKARADYNARMLAKAPTTTTYLQDAKEQELILQQQQQQQELDDDDLKYLREKRLSELKRLAQGNRSIHQQQKLFGAYKTINADEYADEIDDESKTIPVIIHIFDDSLPRCKELDLILPDLAQKYFAKFIRVSANDLDFDLVGSPAILAYAGGVLNANLVRIIDEVGTRFDIDAIEDVLLRHGALSQNDLYDIPSITSDEEQDEE</sequence>
<organism evidence="4 5">
    <name type="scientific">Parasitella parasitica</name>
    <dbReference type="NCBI Taxonomy" id="35722"/>
    <lineage>
        <taxon>Eukaryota</taxon>
        <taxon>Fungi</taxon>
        <taxon>Fungi incertae sedis</taxon>
        <taxon>Mucoromycota</taxon>
        <taxon>Mucoromycotina</taxon>
        <taxon>Mucoromycetes</taxon>
        <taxon>Mucorales</taxon>
        <taxon>Mucorineae</taxon>
        <taxon>Mucoraceae</taxon>
        <taxon>Parasitella</taxon>
    </lineage>
</organism>
<dbReference type="AlphaFoldDB" id="A0A0B7N1H0"/>
<reference evidence="4 5" key="1">
    <citation type="submission" date="2014-09" db="EMBL/GenBank/DDBJ databases">
        <authorList>
            <person name="Ellenberger Sabrina"/>
        </authorList>
    </citation>
    <scope>NUCLEOTIDE SEQUENCE [LARGE SCALE GENOMIC DNA]</scope>
    <source>
        <strain evidence="4 5">CBS 412.66</strain>
    </source>
</reference>
<dbReference type="EMBL" id="LN720687">
    <property type="protein sequence ID" value="CEP08934.1"/>
    <property type="molecule type" value="Genomic_DNA"/>
</dbReference>
<dbReference type="Gene3D" id="3.40.30.10">
    <property type="entry name" value="Glutaredoxin"/>
    <property type="match status" value="1"/>
</dbReference>
<dbReference type="Pfam" id="PF02114">
    <property type="entry name" value="Phosducin"/>
    <property type="match status" value="1"/>
</dbReference>
<dbReference type="OrthoDB" id="70588at2759"/>
<dbReference type="InterPro" id="IPR051499">
    <property type="entry name" value="Phosducin-like_reg"/>
</dbReference>
<feature type="domain" description="Phosducin" evidence="3">
    <location>
        <begin position="51"/>
        <end position="268"/>
    </location>
</feature>
<evidence type="ECO:0000313" key="5">
    <source>
        <dbReference type="Proteomes" id="UP000054107"/>
    </source>
</evidence>
<dbReference type="InterPro" id="IPR024253">
    <property type="entry name" value="Phosducin_thioredoxin-like_dom"/>
</dbReference>
<dbReference type="Proteomes" id="UP000054107">
    <property type="component" value="Unassembled WGS sequence"/>
</dbReference>
<dbReference type="CDD" id="cd02957">
    <property type="entry name" value="Phd_like"/>
    <property type="match status" value="1"/>
</dbReference>
<dbReference type="PANTHER" id="PTHR46052">
    <property type="entry name" value="PHOSDUCIN-LIKE PROTEIN"/>
    <property type="match status" value="1"/>
</dbReference>
<dbReference type="InterPro" id="IPR036249">
    <property type="entry name" value="Thioredoxin-like_sf"/>
</dbReference>
<proteinExistence type="inferred from homology"/>
<evidence type="ECO:0000256" key="2">
    <source>
        <dbReference type="SAM" id="MobiDB-lite"/>
    </source>
</evidence>
<accession>A0A0B7N1H0</accession>
<comment type="similarity">
    <text evidence="1">Belongs to the phosducin family.</text>
</comment>
<keyword evidence="5" id="KW-1185">Reference proteome</keyword>
<protein>
    <recommendedName>
        <fullName evidence="3">Phosducin domain-containing protein</fullName>
    </recommendedName>
</protein>
<dbReference type="SUPFAM" id="SSF52833">
    <property type="entry name" value="Thioredoxin-like"/>
    <property type="match status" value="1"/>
</dbReference>